<protein>
    <submittedName>
        <fullName evidence="1">Uncharacterized protein</fullName>
    </submittedName>
</protein>
<evidence type="ECO:0000313" key="2">
    <source>
        <dbReference type="Proteomes" id="UP000027936"/>
    </source>
</evidence>
<dbReference type="AlphaFoldDB" id="A0A072NGZ8"/>
<reference evidence="1 2" key="1">
    <citation type="submission" date="2014-04" db="EMBL/GenBank/DDBJ databases">
        <title>Draft genome sequence of Bacillus azotoformans MEV2011, a (co-) denitrifying strain unable to grow in the presence of oxygen.</title>
        <authorList>
            <person name="Nielsen M."/>
            <person name="Schreiber L."/>
            <person name="Finster K."/>
            <person name="Schramm A."/>
        </authorList>
    </citation>
    <scope>NUCLEOTIDE SEQUENCE [LARGE SCALE GENOMIC DNA]</scope>
    <source>
        <strain evidence="1 2">MEV2011</strain>
    </source>
</reference>
<dbReference type="EMBL" id="JJRY01000026">
    <property type="protein sequence ID" value="KEF36522.1"/>
    <property type="molecule type" value="Genomic_DNA"/>
</dbReference>
<dbReference type="OrthoDB" id="2971867at2"/>
<dbReference type="RefSeq" id="WP_035198213.1">
    <property type="nucleotide sequence ID" value="NZ_JJRY01000026.1"/>
</dbReference>
<sequence>MLAFLVNKREIKELEYLLKREMEEILHDLNDSRIDQIVKHAMEDRYQVLFNFFKRFASEKDCCKYLRTKKFKGNKMVK</sequence>
<name>A0A072NGZ8_SCHAZ</name>
<dbReference type="PATRIC" id="fig|1348973.3.peg.4235"/>
<accession>A0A072NGZ8</accession>
<gene>
    <name evidence="1" type="ORF">M670_04358</name>
</gene>
<dbReference type="Proteomes" id="UP000027936">
    <property type="component" value="Unassembled WGS sequence"/>
</dbReference>
<organism evidence="1 2">
    <name type="scientific">Schinkia azotoformans MEV2011</name>
    <dbReference type="NCBI Taxonomy" id="1348973"/>
    <lineage>
        <taxon>Bacteria</taxon>
        <taxon>Bacillati</taxon>
        <taxon>Bacillota</taxon>
        <taxon>Bacilli</taxon>
        <taxon>Bacillales</taxon>
        <taxon>Bacillaceae</taxon>
        <taxon>Calidifontibacillus/Schinkia group</taxon>
        <taxon>Schinkia</taxon>
    </lineage>
</organism>
<proteinExistence type="predicted"/>
<comment type="caution">
    <text evidence="1">The sequence shown here is derived from an EMBL/GenBank/DDBJ whole genome shotgun (WGS) entry which is preliminary data.</text>
</comment>
<evidence type="ECO:0000313" key="1">
    <source>
        <dbReference type="EMBL" id="KEF36522.1"/>
    </source>
</evidence>